<feature type="compositionally biased region" description="Polar residues" evidence="1">
    <location>
        <begin position="58"/>
        <end position="82"/>
    </location>
</feature>
<proteinExistence type="predicted"/>
<sequence length="82" mass="9251">MQVEVVLKSPAPVKPKQSDKSQAKHAPVADRDSDDELVNEPKRKRKARDVVDDRSTKQQRSTTGRLRQSGRIPSQSAQFVQK</sequence>
<dbReference type="EMBL" id="CAJMXA010003966">
    <property type="protein sequence ID" value="CAE6529481.1"/>
    <property type="molecule type" value="Genomic_DNA"/>
</dbReference>
<accession>A0A8H3HNY8</accession>
<protein>
    <submittedName>
        <fullName evidence="2">Uncharacterized protein</fullName>
    </submittedName>
</protein>
<evidence type="ECO:0000313" key="3">
    <source>
        <dbReference type="Proteomes" id="UP000663853"/>
    </source>
</evidence>
<comment type="caution">
    <text evidence="2">The sequence shown here is derived from an EMBL/GenBank/DDBJ whole genome shotgun (WGS) entry which is preliminary data.</text>
</comment>
<dbReference type="Proteomes" id="UP000663853">
    <property type="component" value="Unassembled WGS sequence"/>
</dbReference>
<evidence type="ECO:0000256" key="1">
    <source>
        <dbReference type="SAM" id="MobiDB-lite"/>
    </source>
</evidence>
<feature type="region of interest" description="Disordered" evidence="1">
    <location>
        <begin position="1"/>
        <end position="82"/>
    </location>
</feature>
<evidence type="ECO:0000313" key="2">
    <source>
        <dbReference type="EMBL" id="CAE6529481.1"/>
    </source>
</evidence>
<dbReference type="AlphaFoldDB" id="A0A8H3HNY8"/>
<organism evidence="2 3">
    <name type="scientific">Rhizoctonia solani</name>
    <dbReference type="NCBI Taxonomy" id="456999"/>
    <lineage>
        <taxon>Eukaryota</taxon>
        <taxon>Fungi</taxon>
        <taxon>Dikarya</taxon>
        <taxon>Basidiomycota</taxon>
        <taxon>Agaricomycotina</taxon>
        <taxon>Agaricomycetes</taxon>
        <taxon>Cantharellales</taxon>
        <taxon>Ceratobasidiaceae</taxon>
        <taxon>Rhizoctonia</taxon>
    </lineage>
</organism>
<name>A0A8H3HNY8_9AGAM</name>
<reference evidence="2" key="1">
    <citation type="submission" date="2021-01" db="EMBL/GenBank/DDBJ databases">
        <authorList>
            <person name="Kaushik A."/>
        </authorList>
    </citation>
    <scope>NUCLEOTIDE SEQUENCE</scope>
    <source>
        <strain evidence="2">AG6-10EEA</strain>
    </source>
</reference>
<gene>
    <name evidence="2" type="ORF">RDB_LOCUS165511</name>
</gene>
<feature type="non-terminal residue" evidence="2">
    <location>
        <position position="1"/>
    </location>
</feature>
<feature type="compositionally biased region" description="Basic and acidic residues" evidence="1">
    <location>
        <begin position="16"/>
        <end position="31"/>
    </location>
</feature>